<dbReference type="RefSeq" id="WP_189567144.1">
    <property type="nucleotide sequence ID" value="NZ_BMXI01000002.1"/>
</dbReference>
<comment type="caution">
    <text evidence="2">The sequence shown here is derived from an EMBL/GenBank/DDBJ whole genome shotgun (WGS) entry which is preliminary data.</text>
</comment>
<feature type="transmembrane region" description="Helical" evidence="1">
    <location>
        <begin position="185"/>
        <end position="203"/>
    </location>
</feature>
<feature type="transmembrane region" description="Helical" evidence="1">
    <location>
        <begin position="209"/>
        <end position="229"/>
    </location>
</feature>
<keyword evidence="1" id="KW-1133">Transmembrane helix</keyword>
<accession>A0A918TF15</accession>
<name>A0A918TF15_9BACT</name>
<evidence type="ECO:0000256" key="1">
    <source>
        <dbReference type="SAM" id="Phobius"/>
    </source>
</evidence>
<dbReference type="EMBL" id="BMXI01000002">
    <property type="protein sequence ID" value="GHC43309.1"/>
    <property type="molecule type" value="Genomic_DNA"/>
</dbReference>
<keyword evidence="3" id="KW-1185">Reference proteome</keyword>
<reference evidence="2" key="1">
    <citation type="journal article" date="2014" name="Int. J. Syst. Evol. Microbiol.">
        <title>Complete genome sequence of Corynebacterium casei LMG S-19264T (=DSM 44701T), isolated from a smear-ripened cheese.</title>
        <authorList>
            <consortium name="US DOE Joint Genome Institute (JGI-PGF)"/>
            <person name="Walter F."/>
            <person name="Albersmeier A."/>
            <person name="Kalinowski J."/>
            <person name="Ruckert C."/>
        </authorList>
    </citation>
    <scope>NUCLEOTIDE SEQUENCE</scope>
    <source>
        <strain evidence="2">KCTC 12988</strain>
    </source>
</reference>
<protein>
    <submittedName>
        <fullName evidence="2">Uncharacterized protein</fullName>
    </submittedName>
</protein>
<keyword evidence="1" id="KW-0472">Membrane</keyword>
<organism evidence="2 3">
    <name type="scientific">Roseibacillus persicicus</name>
    <dbReference type="NCBI Taxonomy" id="454148"/>
    <lineage>
        <taxon>Bacteria</taxon>
        <taxon>Pseudomonadati</taxon>
        <taxon>Verrucomicrobiota</taxon>
        <taxon>Verrucomicrobiia</taxon>
        <taxon>Verrucomicrobiales</taxon>
        <taxon>Verrucomicrobiaceae</taxon>
        <taxon>Roseibacillus</taxon>
    </lineage>
</organism>
<sequence>MIILFWLTLLLGLFLVAWVLGIKARGSLYHWVRTFRTKPCQVVGRTFPEKTSKEEISKFLIDANAFVRSKEQRSTVVVREWNHKENTLFVGLVLQKASDLGETGEYEVRNLPSRSVVRVSGGAKTSDVTPTESLQKHLTDHPLEVDMTRPTRLSGQSFHLYEWPIAEELPASSPVEKLMEATFQLRDILIFPILLTIVAIGMIGTQQLILFPLGIGLIILLSGAGKFVLLHQMKDESEEYHLQNY</sequence>
<reference evidence="2" key="2">
    <citation type="submission" date="2020-09" db="EMBL/GenBank/DDBJ databases">
        <authorList>
            <person name="Sun Q."/>
            <person name="Kim S."/>
        </authorList>
    </citation>
    <scope>NUCLEOTIDE SEQUENCE</scope>
    <source>
        <strain evidence="2">KCTC 12988</strain>
    </source>
</reference>
<evidence type="ECO:0000313" key="2">
    <source>
        <dbReference type="EMBL" id="GHC43309.1"/>
    </source>
</evidence>
<feature type="transmembrane region" description="Helical" evidence="1">
    <location>
        <begin position="6"/>
        <end position="24"/>
    </location>
</feature>
<gene>
    <name evidence="2" type="ORF">GCM10007100_05520</name>
</gene>
<proteinExistence type="predicted"/>
<dbReference type="AlphaFoldDB" id="A0A918TF15"/>
<dbReference type="Proteomes" id="UP000644507">
    <property type="component" value="Unassembled WGS sequence"/>
</dbReference>
<keyword evidence="1" id="KW-0812">Transmembrane</keyword>
<evidence type="ECO:0000313" key="3">
    <source>
        <dbReference type="Proteomes" id="UP000644507"/>
    </source>
</evidence>